<protein>
    <submittedName>
        <fullName evidence="1">Uncharacterized protein</fullName>
    </submittedName>
</protein>
<name>A0ACB9MTY5_BAUVA</name>
<accession>A0ACB9MTY5</accession>
<keyword evidence="2" id="KW-1185">Reference proteome</keyword>
<gene>
    <name evidence="1" type="ORF">L6164_020093</name>
</gene>
<dbReference type="EMBL" id="CM039433">
    <property type="protein sequence ID" value="KAI4327658.1"/>
    <property type="molecule type" value="Genomic_DNA"/>
</dbReference>
<reference evidence="1 2" key="1">
    <citation type="journal article" date="2022" name="DNA Res.">
        <title>Chromosomal-level genome assembly of the orchid tree Bauhinia variegata (Leguminosae; Cercidoideae) supports the allotetraploid origin hypothesis of Bauhinia.</title>
        <authorList>
            <person name="Zhong Y."/>
            <person name="Chen Y."/>
            <person name="Zheng D."/>
            <person name="Pang J."/>
            <person name="Liu Y."/>
            <person name="Luo S."/>
            <person name="Meng S."/>
            <person name="Qian L."/>
            <person name="Wei D."/>
            <person name="Dai S."/>
            <person name="Zhou R."/>
        </authorList>
    </citation>
    <scope>NUCLEOTIDE SEQUENCE [LARGE SCALE GENOMIC DNA]</scope>
    <source>
        <strain evidence="1">BV-YZ2020</strain>
    </source>
</reference>
<comment type="caution">
    <text evidence="1">The sequence shown here is derived from an EMBL/GenBank/DDBJ whole genome shotgun (WGS) entry which is preliminary data.</text>
</comment>
<organism evidence="1 2">
    <name type="scientific">Bauhinia variegata</name>
    <name type="common">Purple orchid tree</name>
    <name type="synonym">Phanera variegata</name>
    <dbReference type="NCBI Taxonomy" id="167791"/>
    <lineage>
        <taxon>Eukaryota</taxon>
        <taxon>Viridiplantae</taxon>
        <taxon>Streptophyta</taxon>
        <taxon>Embryophyta</taxon>
        <taxon>Tracheophyta</taxon>
        <taxon>Spermatophyta</taxon>
        <taxon>Magnoliopsida</taxon>
        <taxon>eudicotyledons</taxon>
        <taxon>Gunneridae</taxon>
        <taxon>Pentapetalae</taxon>
        <taxon>rosids</taxon>
        <taxon>fabids</taxon>
        <taxon>Fabales</taxon>
        <taxon>Fabaceae</taxon>
        <taxon>Cercidoideae</taxon>
        <taxon>Cercideae</taxon>
        <taxon>Bauhiniinae</taxon>
        <taxon>Bauhinia</taxon>
    </lineage>
</organism>
<evidence type="ECO:0000313" key="1">
    <source>
        <dbReference type="EMBL" id="KAI4327658.1"/>
    </source>
</evidence>
<proteinExistence type="predicted"/>
<dbReference type="Proteomes" id="UP000828941">
    <property type="component" value="Chromosome 8"/>
</dbReference>
<evidence type="ECO:0000313" key="2">
    <source>
        <dbReference type="Proteomes" id="UP000828941"/>
    </source>
</evidence>
<sequence length="88" mass="10029">MLKESGKLKEKKESIRQTIEIVERELKACEAEKMAIEARYQSILDREIVCKKNLTRARNESAMINATISDAKSKVKRFLNCSLADGLL</sequence>